<evidence type="ECO:0000259" key="13">
    <source>
        <dbReference type="SMART" id="SM00822"/>
    </source>
</evidence>
<evidence type="ECO:0000256" key="3">
    <source>
        <dbReference type="ARBA" id="ARBA00006484"/>
    </source>
</evidence>
<dbReference type="KEGG" id="bsan:CHH28_14885"/>
<evidence type="ECO:0000256" key="6">
    <source>
        <dbReference type="ARBA" id="ARBA00022857"/>
    </source>
</evidence>
<keyword evidence="4 12" id="KW-0444">Lipid biosynthesis</keyword>
<keyword evidence="9 12" id="KW-0275">Fatty acid biosynthesis</keyword>
<dbReference type="PANTHER" id="PTHR42879">
    <property type="entry name" value="3-OXOACYL-(ACYL-CARRIER-PROTEIN) REDUCTASE"/>
    <property type="match status" value="1"/>
</dbReference>
<dbReference type="InterPro" id="IPR057326">
    <property type="entry name" value="KR_dom"/>
</dbReference>
<proteinExistence type="inferred from homology"/>
<feature type="binding site" evidence="11">
    <location>
        <position position="36"/>
    </location>
    <ligand>
        <name>NADP(+)</name>
        <dbReference type="ChEBI" id="CHEBI:58349"/>
    </ligand>
</feature>
<dbReference type="InterPro" id="IPR050259">
    <property type="entry name" value="SDR"/>
</dbReference>
<dbReference type="GO" id="GO:0030497">
    <property type="term" value="P:fatty acid elongation"/>
    <property type="evidence" value="ECO:0007669"/>
    <property type="project" value="UniProtKB-ARBA"/>
</dbReference>
<feature type="active site" description="Proton acceptor" evidence="10">
    <location>
        <position position="153"/>
    </location>
</feature>
<dbReference type="PRINTS" id="PR00081">
    <property type="entry name" value="GDHRDH"/>
</dbReference>
<comment type="pathway">
    <text evidence="2 12">Lipid metabolism; fatty acid biosynthesis.</text>
</comment>
<feature type="binding site" evidence="11">
    <location>
        <begin position="11"/>
        <end position="14"/>
    </location>
    <ligand>
        <name>NADP(+)</name>
        <dbReference type="ChEBI" id="CHEBI:58349"/>
    </ligand>
</feature>
<dbReference type="GO" id="GO:0051287">
    <property type="term" value="F:NAD binding"/>
    <property type="evidence" value="ECO:0007669"/>
    <property type="project" value="UniProtKB-UniRule"/>
</dbReference>
<evidence type="ECO:0000256" key="11">
    <source>
        <dbReference type="PIRSR" id="PIRSR611284-2"/>
    </source>
</evidence>
<comment type="subunit">
    <text evidence="12">Homotetramer.</text>
</comment>
<dbReference type="SMART" id="SM00822">
    <property type="entry name" value="PKS_KR"/>
    <property type="match status" value="1"/>
</dbReference>
<organism evidence="14 15">
    <name type="scientific">Bacterioplanes sanyensis</name>
    <dbReference type="NCBI Taxonomy" id="1249553"/>
    <lineage>
        <taxon>Bacteria</taxon>
        <taxon>Pseudomonadati</taxon>
        <taxon>Pseudomonadota</taxon>
        <taxon>Gammaproteobacteria</taxon>
        <taxon>Oceanospirillales</taxon>
        <taxon>Oceanospirillaceae</taxon>
        <taxon>Bacterioplanes</taxon>
    </lineage>
</organism>
<evidence type="ECO:0000256" key="10">
    <source>
        <dbReference type="PIRSR" id="PIRSR611284-1"/>
    </source>
</evidence>
<dbReference type="NCBIfam" id="NF009466">
    <property type="entry name" value="PRK12826.1-2"/>
    <property type="match status" value="1"/>
</dbReference>
<dbReference type="PRINTS" id="PR00080">
    <property type="entry name" value="SDRFAMILY"/>
</dbReference>
<protein>
    <recommendedName>
        <fullName evidence="12">3-oxoacyl-[acyl-carrier-protein] reductase</fullName>
        <ecNumber evidence="12">1.1.1.100</ecNumber>
    </recommendedName>
</protein>
<comment type="similarity">
    <text evidence="3 12">Belongs to the short-chain dehydrogenases/reductases (SDR) family.</text>
</comment>
<dbReference type="RefSeq" id="WP_094061052.1">
    <property type="nucleotide sequence ID" value="NZ_CP022530.1"/>
</dbReference>
<dbReference type="CDD" id="cd05333">
    <property type="entry name" value="BKR_SDR_c"/>
    <property type="match status" value="1"/>
</dbReference>
<evidence type="ECO:0000313" key="14">
    <source>
        <dbReference type="EMBL" id="ASP39878.1"/>
    </source>
</evidence>
<dbReference type="InterPro" id="IPR002347">
    <property type="entry name" value="SDR_fam"/>
</dbReference>
<gene>
    <name evidence="14" type="primary">fabG</name>
    <name evidence="14" type="ORF">CHH28_14885</name>
</gene>
<evidence type="ECO:0000256" key="9">
    <source>
        <dbReference type="ARBA" id="ARBA00023160"/>
    </source>
</evidence>
<evidence type="ECO:0000256" key="7">
    <source>
        <dbReference type="ARBA" id="ARBA00023002"/>
    </source>
</evidence>
<evidence type="ECO:0000256" key="1">
    <source>
        <dbReference type="ARBA" id="ARBA00002607"/>
    </source>
</evidence>
<keyword evidence="8 12" id="KW-0443">Lipid metabolism</keyword>
<dbReference type="InterPro" id="IPR020904">
    <property type="entry name" value="Sc_DH/Rdtase_CS"/>
</dbReference>
<dbReference type="GO" id="GO:0004316">
    <property type="term" value="F:3-oxoacyl-[acyl-carrier-protein] reductase (NADPH) activity"/>
    <property type="evidence" value="ECO:0007669"/>
    <property type="project" value="UniProtKB-UniRule"/>
</dbReference>
<dbReference type="FunFam" id="3.40.50.720:FF:000037">
    <property type="entry name" value="3-oxoacyl-[acyl-carrier-protein] reductase FabG"/>
    <property type="match status" value="1"/>
</dbReference>
<accession>A0A222FLJ5</accession>
<dbReference type="EC" id="1.1.1.100" evidence="12"/>
<dbReference type="EMBL" id="CP022530">
    <property type="protein sequence ID" value="ASP39878.1"/>
    <property type="molecule type" value="Genomic_DNA"/>
</dbReference>
<evidence type="ECO:0000256" key="12">
    <source>
        <dbReference type="RuleBase" id="RU366074"/>
    </source>
</evidence>
<dbReference type="NCBIfam" id="NF004197">
    <property type="entry name" value="PRK05653.1-1"/>
    <property type="match status" value="1"/>
</dbReference>
<evidence type="ECO:0000256" key="5">
    <source>
        <dbReference type="ARBA" id="ARBA00022832"/>
    </source>
</evidence>
<dbReference type="SUPFAM" id="SSF51735">
    <property type="entry name" value="NAD(P)-binding Rossmann-fold domains"/>
    <property type="match status" value="1"/>
</dbReference>
<feature type="binding site" evidence="11">
    <location>
        <begin position="153"/>
        <end position="157"/>
    </location>
    <ligand>
        <name>NADP(+)</name>
        <dbReference type="ChEBI" id="CHEBI:58349"/>
    </ligand>
</feature>
<dbReference type="Proteomes" id="UP000202440">
    <property type="component" value="Chromosome"/>
</dbReference>
<dbReference type="Pfam" id="PF13561">
    <property type="entry name" value="adh_short_C2"/>
    <property type="match status" value="1"/>
</dbReference>
<keyword evidence="7 12" id="KW-0560">Oxidoreductase</keyword>
<dbReference type="InterPro" id="IPR036291">
    <property type="entry name" value="NAD(P)-bd_dom_sf"/>
</dbReference>
<dbReference type="Gene3D" id="3.40.50.720">
    <property type="entry name" value="NAD(P)-binding Rossmann-like Domain"/>
    <property type="match status" value="1"/>
</dbReference>
<evidence type="ECO:0000256" key="4">
    <source>
        <dbReference type="ARBA" id="ARBA00022516"/>
    </source>
</evidence>
<dbReference type="OrthoDB" id="9804774at2"/>
<evidence type="ECO:0000313" key="15">
    <source>
        <dbReference type="Proteomes" id="UP000202440"/>
    </source>
</evidence>
<dbReference type="AlphaFoldDB" id="A0A222FLJ5"/>
<evidence type="ECO:0000256" key="2">
    <source>
        <dbReference type="ARBA" id="ARBA00005194"/>
    </source>
</evidence>
<feature type="domain" description="Ketoreductase" evidence="13">
    <location>
        <begin position="5"/>
        <end position="184"/>
    </location>
</feature>
<reference evidence="14 15" key="1">
    <citation type="submission" date="2017-07" db="EMBL/GenBank/DDBJ databases">
        <title>Annotated genome sequence of Bacterioplanes sanyensis isolated from Red Sea.</title>
        <authorList>
            <person name="Rehman Z.U."/>
        </authorList>
    </citation>
    <scope>NUCLEOTIDE SEQUENCE [LARGE SCALE GENOMIC DNA]</scope>
    <source>
        <strain evidence="14 15">NV9</strain>
    </source>
</reference>
<dbReference type="InterPro" id="IPR011284">
    <property type="entry name" value="3oxo_ACP_reduc"/>
</dbReference>
<comment type="catalytic activity">
    <reaction evidence="12">
        <text>a (3R)-hydroxyacyl-[ACP] + NADP(+) = a 3-oxoacyl-[ACP] + NADPH + H(+)</text>
        <dbReference type="Rhea" id="RHEA:17397"/>
        <dbReference type="Rhea" id="RHEA-COMP:9916"/>
        <dbReference type="Rhea" id="RHEA-COMP:9945"/>
        <dbReference type="ChEBI" id="CHEBI:15378"/>
        <dbReference type="ChEBI" id="CHEBI:57783"/>
        <dbReference type="ChEBI" id="CHEBI:58349"/>
        <dbReference type="ChEBI" id="CHEBI:78776"/>
        <dbReference type="ChEBI" id="CHEBI:78827"/>
        <dbReference type="EC" id="1.1.1.100"/>
    </reaction>
</comment>
<comment type="function">
    <text evidence="1 12">Catalyzes the NADPH-dependent reduction of beta-ketoacyl-ACP substrates to beta-hydroxyacyl-ACP products, the first reductive step in the elongation cycle of fatty acid biosynthesis.</text>
</comment>
<feature type="binding site" evidence="11">
    <location>
        <position position="186"/>
    </location>
    <ligand>
        <name>NADP(+)</name>
        <dbReference type="ChEBI" id="CHEBI:58349"/>
    </ligand>
</feature>
<dbReference type="NCBIfam" id="TIGR01830">
    <property type="entry name" value="3oxo_ACP_reduc"/>
    <property type="match status" value="1"/>
</dbReference>
<keyword evidence="6 11" id="KW-0521">NADP</keyword>
<evidence type="ECO:0000256" key="8">
    <source>
        <dbReference type="ARBA" id="ARBA00023098"/>
    </source>
</evidence>
<keyword evidence="5 12" id="KW-0276">Fatty acid metabolism</keyword>
<sequence>MTDAKLALVTGASRGIGAAIAAMLAQQGYRVIGTATSDAGASAIRETLQAYSADNDALVLNIADAEQTDAALKQLLADIGTPAVVVNNAGVTRDNLFLRLTEDDWQTVINTNLNGVFRVCKALSKAMIKQKHGSIINISSIIGTTGNAGQTNYAAAKAGLEGFTRSLAQEVASRNIRVNCVAPGFIQTDMTDVLPDGQKEAILASIPMKRFGQVEDIAAAVAFLAGDGAQYVTGQTIHVNGGMNMG</sequence>
<name>A0A222FLJ5_9GAMM</name>
<dbReference type="UniPathway" id="UPA00094"/>
<dbReference type="PANTHER" id="PTHR42879:SF2">
    <property type="entry name" value="3-OXOACYL-[ACYL-CARRIER-PROTEIN] REDUCTASE FABG"/>
    <property type="match status" value="1"/>
</dbReference>
<keyword evidence="15" id="KW-1185">Reference proteome</keyword>
<feature type="binding site" evidence="11">
    <location>
        <position position="88"/>
    </location>
    <ligand>
        <name>NADP(+)</name>
        <dbReference type="ChEBI" id="CHEBI:58349"/>
    </ligand>
</feature>
<dbReference type="NCBIfam" id="NF009464">
    <property type="entry name" value="PRK12824.1"/>
    <property type="match status" value="1"/>
</dbReference>
<dbReference type="PROSITE" id="PS00061">
    <property type="entry name" value="ADH_SHORT"/>
    <property type="match status" value="1"/>
</dbReference>